<reference evidence="1 2" key="1">
    <citation type="submission" date="2015-11" db="EMBL/GenBank/DDBJ databases">
        <authorList>
            <consortium name="Pathogen Informatics"/>
        </authorList>
    </citation>
    <scope>NUCLEOTIDE SEQUENCE [LARGE SCALE GENOMIC DNA]</scope>
    <source>
        <strain evidence="1 2">006A-0059</strain>
    </source>
</reference>
<keyword evidence="2" id="KW-1185">Reference proteome</keyword>
<dbReference type="AlphaFoldDB" id="A0A0S4RAE2"/>
<comment type="caution">
    <text evidence="1">The sequence shown here is derived from an EMBL/GenBank/DDBJ whole genome shotgun (WGS) entry which is preliminary data.</text>
</comment>
<evidence type="ECO:0000313" key="1">
    <source>
        <dbReference type="EMBL" id="CUU71048.1"/>
    </source>
</evidence>
<dbReference type="Proteomes" id="UP000052237">
    <property type="component" value="Unassembled WGS sequence"/>
</dbReference>
<accession>A0A0S4RAE2</accession>
<organism evidence="1 2">
    <name type="scientific">Campylobacter hyointestinalis subsp. hyointestinalis</name>
    <dbReference type="NCBI Taxonomy" id="91352"/>
    <lineage>
        <taxon>Bacteria</taxon>
        <taxon>Pseudomonadati</taxon>
        <taxon>Campylobacterota</taxon>
        <taxon>Epsilonproteobacteria</taxon>
        <taxon>Campylobacterales</taxon>
        <taxon>Campylobacteraceae</taxon>
        <taxon>Campylobacter</taxon>
    </lineage>
</organism>
<proteinExistence type="predicted"/>
<dbReference type="EMBL" id="FAVB01000001">
    <property type="protein sequence ID" value="CUU71048.1"/>
    <property type="molecule type" value="Genomic_DNA"/>
</dbReference>
<dbReference type="RefSeq" id="WP_059425408.1">
    <property type="nucleotide sequence ID" value="NZ_FAVB01000001.1"/>
</dbReference>
<sequence length="60" mass="7083">MIYQTKVIKPKIPNELLEVPQIDINRTFETNTDISIFMLDVYEAYEKCKINLKGVSKYNE</sequence>
<protein>
    <submittedName>
        <fullName evidence="1">Uncharacterized protein</fullName>
    </submittedName>
</protein>
<evidence type="ECO:0000313" key="2">
    <source>
        <dbReference type="Proteomes" id="UP000052237"/>
    </source>
</evidence>
<gene>
    <name evidence="1" type="ORF">ERS686654_00302</name>
</gene>
<name>A0A0S4RAE2_CAMHY</name>